<dbReference type="InterPro" id="IPR045861">
    <property type="entry name" value="CorA_cytoplasmic_dom"/>
</dbReference>
<protein>
    <submittedName>
        <fullName evidence="9">Mg2+ and Co2+ transporter CorA</fullName>
    </submittedName>
</protein>
<evidence type="ECO:0000256" key="7">
    <source>
        <dbReference type="ARBA" id="ARBA00023136"/>
    </source>
</evidence>
<comment type="subcellular location">
    <subcellularLocation>
        <location evidence="1">Cell membrane</location>
        <topology evidence="1">Multi-pass membrane protein</topology>
    </subcellularLocation>
</comment>
<dbReference type="PANTHER" id="PTHR46494">
    <property type="entry name" value="CORA FAMILY METAL ION TRANSPORTER (EUROFUNG)"/>
    <property type="match status" value="1"/>
</dbReference>
<dbReference type="SUPFAM" id="SSF143865">
    <property type="entry name" value="CorA soluble domain-like"/>
    <property type="match status" value="1"/>
</dbReference>
<name>A0ABS2MUB1_9FIRM</name>
<keyword evidence="5 8" id="KW-0812">Transmembrane</keyword>
<dbReference type="Proteomes" id="UP000767854">
    <property type="component" value="Unassembled WGS sequence"/>
</dbReference>
<evidence type="ECO:0000256" key="2">
    <source>
        <dbReference type="ARBA" id="ARBA00009765"/>
    </source>
</evidence>
<gene>
    <name evidence="9" type="ORF">JOC49_002573</name>
</gene>
<feature type="transmembrane region" description="Helical" evidence="8">
    <location>
        <begin position="54"/>
        <end position="77"/>
    </location>
</feature>
<evidence type="ECO:0000313" key="9">
    <source>
        <dbReference type="EMBL" id="MBM7562999.1"/>
    </source>
</evidence>
<evidence type="ECO:0000256" key="6">
    <source>
        <dbReference type="ARBA" id="ARBA00022989"/>
    </source>
</evidence>
<dbReference type="InterPro" id="IPR002523">
    <property type="entry name" value="MgTranspt_CorA/ZnTranspt_ZntB"/>
</dbReference>
<dbReference type="EMBL" id="JAFBDT010000045">
    <property type="protein sequence ID" value="MBM7562999.1"/>
    <property type="molecule type" value="Genomic_DNA"/>
</dbReference>
<evidence type="ECO:0000313" key="10">
    <source>
        <dbReference type="Proteomes" id="UP000767854"/>
    </source>
</evidence>
<feature type="transmembrane region" description="Helical" evidence="8">
    <location>
        <begin position="89"/>
        <end position="109"/>
    </location>
</feature>
<sequence length="115" mass="13332">MQKESFVHENMRPYYNDLNEHLCQITDSLKAYKEMNNSLHEMHMSNVSNDMNKIMMTLTIFSAIFIPLSFLAGVFGMNFSYIPGLDIKSAFYVFITVCATTAGGMLLFFKLKKWY</sequence>
<evidence type="ECO:0000256" key="5">
    <source>
        <dbReference type="ARBA" id="ARBA00022692"/>
    </source>
</evidence>
<keyword evidence="7 8" id="KW-0472">Membrane</keyword>
<keyword evidence="6 8" id="KW-1133">Transmembrane helix</keyword>
<keyword evidence="4" id="KW-1003">Cell membrane</keyword>
<reference evidence="9 10" key="1">
    <citation type="submission" date="2021-01" db="EMBL/GenBank/DDBJ databases">
        <title>Genomic Encyclopedia of Type Strains, Phase IV (KMG-IV): sequencing the most valuable type-strain genomes for metagenomic binning, comparative biology and taxonomic classification.</title>
        <authorList>
            <person name="Goeker M."/>
        </authorList>
    </citation>
    <scope>NUCLEOTIDE SEQUENCE [LARGE SCALE GENOMIC DNA]</scope>
    <source>
        <strain evidence="9 10">DSM 24436</strain>
    </source>
</reference>
<keyword evidence="10" id="KW-1185">Reference proteome</keyword>
<dbReference type="InterPro" id="IPR045863">
    <property type="entry name" value="CorA_TM1_TM2"/>
</dbReference>
<evidence type="ECO:0000256" key="4">
    <source>
        <dbReference type="ARBA" id="ARBA00022475"/>
    </source>
</evidence>
<proteinExistence type="inferred from homology"/>
<evidence type="ECO:0000256" key="1">
    <source>
        <dbReference type="ARBA" id="ARBA00004651"/>
    </source>
</evidence>
<evidence type="ECO:0000256" key="8">
    <source>
        <dbReference type="SAM" id="Phobius"/>
    </source>
</evidence>
<comment type="similarity">
    <text evidence="2">Belongs to the CorA metal ion transporter (MIT) (TC 1.A.35) family.</text>
</comment>
<evidence type="ECO:0000256" key="3">
    <source>
        <dbReference type="ARBA" id="ARBA00022448"/>
    </source>
</evidence>
<dbReference type="SUPFAM" id="SSF144083">
    <property type="entry name" value="Magnesium transport protein CorA, transmembrane region"/>
    <property type="match status" value="1"/>
</dbReference>
<organism evidence="9 10">
    <name type="scientific">Fusibacter tunisiensis</name>
    <dbReference type="NCBI Taxonomy" id="1008308"/>
    <lineage>
        <taxon>Bacteria</taxon>
        <taxon>Bacillati</taxon>
        <taxon>Bacillota</taxon>
        <taxon>Clostridia</taxon>
        <taxon>Eubacteriales</taxon>
        <taxon>Eubacteriales Family XII. Incertae Sedis</taxon>
        <taxon>Fusibacter</taxon>
    </lineage>
</organism>
<dbReference type="PANTHER" id="PTHR46494:SF1">
    <property type="entry name" value="CORA FAMILY METAL ION TRANSPORTER (EUROFUNG)"/>
    <property type="match status" value="1"/>
</dbReference>
<comment type="caution">
    <text evidence="9">The sequence shown here is derived from an EMBL/GenBank/DDBJ whole genome shotgun (WGS) entry which is preliminary data.</text>
</comment>
<keyword evidence="3" id="KW-0813">Transport</keyword>
<dbReference type="Gene3D" id="1.20.58.340">
    <property type="entry name" value="Magnesium transport protein CorA, transmembrane region"/>
    <property type="match status" value="2"/>
</dbReference>
<accession>A0ABS2MUB1</accession>
<dbReference type="Pfam" id="PF01544">
    <property type="entry name" value="CorA"/>
    <property type="match status" value="1"/>
</dbReference>